<accession>A0A022QY33</accession>
<dbReference type="EMBL" id="KI630758">
    <property type="protein sequence ID" value="EYU33527.1"/>
    <property type="molecule type" value="Genomic_DNA"/>
</dbReference>
<gene>
    <name evidence="2" type="ORF">MIMGU_mgv1a020659mg</name>
</gene>
<protein>
    <submittedName>
        <fullName evidence="2">Uncharacterized protein</fullName>
    </submittedName>
</protein>
<dbReference type="eggNOG" id="ENOG502RY48">
    <property type="taxonomic scope" value="Eukaryota"/>
</dbReference>
<evidence type="ECO:0000313" key="3">
    <source>
        <dbReference type="Proteomes" id="UP000030748"/>
    </source>
</evidence>
<proteinExistence type="predicted"/>
<feature type="transmembrane region" description="Helical" evidence="1">
    <location>
        <begin position="443"/>
        <end position="470"/>
    </location>
</feature>
<name>A0A022QY33_ERYGU</name>
<dbReference type="Proteomes" id="UP000030748">
    <property type="component" value="Unassembled WGS sequence"/>
</dbReference>
<feature type="non-terminal residue" evidence="2">
    <location>
        <position position="1"/>
    </location>
</feature>
<dbReference type="PANTHER" id="PTHR31170">
    <property type="entry name" value="BNAC04G53230D PROTEIN"/>
    <property type="match status" value="1"/>
</dbReference>
<keyword evidence="3" id="KW-1185">Reference proteome</keyword>
<keyword evidence="1" id="KW-0472">Membrane</keyword>
<organism evidence="2 3">
    <name type="scientific">Erythranthe guttata</name>
    <name type="common">Yellow monkey flower</name>
    <name type="synonym">Mimulus guttatus</name>
    <dbReference type="NCBI Taxonomy" id="4155"/>
    <lineage>
        <taxon>Eukaryota</taxon>
        <taxon>Viridiplantae</taxon>
        <taxon>Streptophyta</taxon>
        <taxon>Embryophyta</taxon>
        <taxon>Tracheophyta</taxon>
        <taxon>Spermatophyta</taxon>
        <taxon>Magnoliopsida</taxon>
        <taxon>eudicotyledons</taxon>
        <taxon>Gunneridae</taxon>
        <taxon>Pentapetalae</taxon>
        <taxon>asterids</taxon>
        <taxon>lamiids</taxon>
        <taxon>Lamiales</taxon>
        <taxon>Phrymaceae</taxon>
        <taxon>Erythranthe</taxon>
    </lineage>
</organism>
<dbReference type="Pfam" id="PF03140">
    <property type="entry name" value="DUF247"/>
    <property type="match status" value="1"/>
</dbReference>
<dbReference type="AlphaFoldDB" id="A0A022QY33"/>
<evidence type="ECO:0000313" key="2">
    <source>
        <dbReference type="EMBL" id="EYU33527.1"/>
    </source>
</evidence>
<sequence>RDQDRWKRTKFQNLQLKELLKALRTNQLILPSIFKVHQGLRRSNPDSYAPMIVSIGPYHHASTANPNLLPMENIKLSYLHSFLARTSEDDVGRYVLALQQSKHKALSFYADQNFDDENGDLFVEMMLLDGCFIVEFVRRYSELENGHDLEDDPIFGVDWMRIQICRDLMLIENQLPYFVLLELYNLNHDDQFDDVIGDEREPFANLAMLVFSDMFPKLCPASIFSSAELFEEREVKHLLHLVHLLCRPPPHSSSSPSGLKSFEGNYGVSGSEVMEPMRCVKELEEAGITFKKIGKVYAGIHSLDADTIDDTISLFDIKFHNGVMEIPSLKVEDSTDTFFRNLIAYEQHSSELRPKYFTDYAMFMDQLINTDEDVNVLRRNGIIVNLLGDDGEVANLFNKLGEGVITSSNFYYLGTCNSVNQHCGKIWNVVMAKLRHDYFNSPWATASTIAAVVLLILTVIQTIASVIPLYS</sequence>
<keyword evidence="1" id="KW-0812">Transmembrane</keyword>
<evidence type="ECO:0000256" key="1">
    <source>
        <dbReference type="SAM" id="Phobius"/>
    </source>
</evidence>
<dbReference type="PANTHER" id="PTHR31170:SF17">
    <property type="match status" value="1"/>
</dbReference>
<dbReference type="STRING" id="4155.A0A022QY33"/>
<keyword evidence="1" id="KW-1133">Transmembrane helix</keyword>
<dbReference type="InterPro" id="IPR004158">
    <property type="entry name" value="DUF247_pln"/>
</dbReference>
<reference evidence="2 3" key="1">
    <citation type="journal article" date="2013" name="Proc. Natl. Acad. Sci. U.S.A.">
        <title>Fine-scale variation in meiotic recombination in Mimulus inferred from population shotgun sequencing.</title>
        <authorList>
            <person name="Hellsten U."/>
            <person name="Wright K.M."/>
            <person name="Jenkins J."/>
            <person name="Shu S."/>
            <person name="Yuan Y."/>
            <person name="Wessler S.R."/>
            <person name="Schmutz J."/>
            <person name="Willis J.H."/>
            <person name="Rokhsar D.S."/>
        </authorList>
    </citation>
    <scope>NUCLEOTIDE SEQUENCE [LARGE SCALE GENOMIC DNA]</scope>
    <source>
        <strain evidence="3">cv. DUN x IM62</strain>
    </source>
</reference>